<reference evidence="6 7" key="1">
    <citation type="submission" date="2015-09" db="EMBL/GenBank/DDBJ databases">
        <authorList>
            <person name="Jackson K.R."/>
            <person name="Lunt B.L."/>
            <person name="Fisher J.N.B."/>
            <person name="Gardner A.V."/>
            <person name="Bailey M.E."/>
            <person name="Deus L.M."/>
            <person name="Earl A.S."/>
            <person name="Gibby P.D."/>
            <person name="Hartmann K.A."/>
            <person name="Liu J.E."/>
            <person name="Manci A.M."/>
            <person name="Nielsen D.A."/>
            <person name="Solomon M.B."/>
            <person name="Breakwell D.P."/>
            <person name="Burnett S.H."/>
            <person name="Grose J.H."/>
        </authorList>
    </citation>
    <scope>NUCLEOTIDE SEQUENCE [LARGE SCALE GENOMIC DNA]</scope>
    <source>
        <strain evidence="6 7">16</strain>
    </source>
</reference>
<feature type="domain" description="HTH lysR-type" evidence="5">
    <location>
        <begin position="5"/>
        <end position="62"/>
    </location>
</feature>
<keyword evidence="4" id="KW-0804">Transcription</keyword>
<dbReference type="InterPro" id="IPR000847">
    <property type="entry name" value="LysR_HTH_N"/>
</dbReference>
<dbReference type="GO" id="GO:0003677">
    <property type="term" value="F:DNA binding"/>
    <property type="evidence" value="ECO:0007669"/>
    <property type="project" value="UniProtKB-KW"/>
</dbReference>
<evidence type="ECO:0000256" key="4">
    <source>
        <dbReference type="ARBA" id="ARBA00023163"/>
    </source>
</evidence>
<comment type="caution">
    <text evidence="6">The sequence shown here is derived from an EMBL/GenBank/DDBJ whole genome shotgun (WGS) entry which is preliminary data.</text>
</comment>
<keyword evidence="7" id="KW-1185">Reference proteome</keyword>
<dbReference type="FunFam" id="1.10.10.10:FF:000001">
    <property type="entry name" value="LysR family transcriptional regulator"/>
    <property type="match status" value="1"/>
</dbReference>
<sequence>MHPGIKLRHIRAFLEIADEGSLSAAARARRLTQPALSRSLGELEAMLGQPLFLRQGRGLALTEAGRLFRRHAAAGVEALEAGAAALAPATAGGRIDVGVLPTVAARLFPRVALRFGALRAGIVLSVETGPNTYLLRRLRDGAIDLMVGRMPEAAEMAGLTFEHLYEEEILLCARAGHPLAGLPARDVLRRSPLILPPAGAIIRRPVADYLAAHGLGGAVPVFETVSLAVGRGLLLGSDAVWFISAGVIAEDLARGDLVAIPTGARFLSGSVGMTTRQAGADRPGLDLLIQLTRDLGRRLQGGERVLMPTVEDADASDR</sequence>
<comment type="similarity">
    <text evidence="1">Belongs to the LysR transcriptional regulatory family.</text>
</comment>
<proteinExistence type="inferred from homology"/>
<evidence type="ECO:0000313" key="7">
    <source>
        <dbReference type="Proteomes" id="UP000048984"/>
    </source>
</evidence>
<dbReference type="GO" id="GO:0003700">
    <property type="term" value="F:DNA-binding transcription factor activity"/>
    <property type="evidence" value="ECO:0007669"/>
    <property type="project" value="InterPro"/>
</dbReference>
<keyword evidence="3" id="KW-0238">DNA-binding</keyword>
<dbReference type="Pfam" id="PF03466">
    <property type="entry name" value="LysR_substrate"/>
    <property type="match status" value="1"/>
</dbReference>
<evidence type="ECO:0000256" key="1">
    <source>
        <dbReference type="ARBA" id="ARBA00009437"/>
    </source>
</evidence>
<dbReference type="GO" id="GO:0005829">
    <property type="term" value="C:cytosol"/>
    <property type="evidence" value="ECO:0007669"/>
    <property type="project" value="TreeGrafter"/>
</dbReference>
<dbReference type="Gene3D" id="3.40.190.10">
    <property type="entry name" value="Periplasmic binding protein-like II"/>
    <property type="match status" value="2"/>
</dbReference>
<evidence type="ECO:0000259" key="5">
    <source>
        <dbReference type="PROSITE" id="PS50931"/>
    </source>
</evidence>
<dbReference type="Proteomes" id="UP000048984">
    <property type="component" value="Unassembled WGS sequence"/>
</dbReference>
<protein>
    <recommendedName>
        <fullName evidence="5">HTH lysR-type domain-containing protein</fullName>
    </recommendedName>
</protein>
<evidence type="ECO:0000256" key="3">
    <source>
        <dbReference type="ARBA" id="ARBA00023125"/>
    </source>
</evidence>
<evidence type="ECO:0000313" key="6">
    <source>
        <dbReference type="EMBL" id="KPL52930.1"/>
    </source>
</evidence>
<dbReference type="InterPro" id="IPR036388">
    <property type="entry name" value="WH-like_DNA-bd_sf"/>
</dbReference>
<dbReference type="Pfam" id="PF00126">
    <property type="entry name" value="HTH_1"/>
    <property type="match status" value="1"/>
</dbReference>
<gene>
    <name evidence="6" type="ORF">ABB55_12475</name>
</gene>
<dbReference type="PANTHER" id="PTHR30419:SF8">
    <property type="entry name" value="NITROGEN ASSIMILATION TRANSCRIPTIONAL ACTIVATOR-RELATED"/>
    <property type="match status" value="1"/>
</dbReference>
<dbReference type="PROSITE" id="PS50931">
    <property type="entry name" value="HTH_LYSR"/>
    <property type="match status" value="1"/>
</dbReference>
<dbReference type="PANTHER" id="PTHR30419">
    <property type="entry name" value="HTH-TYPE TRANSCRIPTIONAL REGULATOR YBHD"/>
    <property type="match status" value="1"/>
</dbReference>
<dbReference type="SUPFAM" id="SSF46785">
    <property type="entry name" value="Winged helix' DNA-binding domain"/>
    <property type="match status" value="1"/>
</dbReference>
<dbReference type="InterPro" id="IPR036390">
    <property type="entry name" value="WH_DNA-bd_sf"/>
</dbReference>
<dbReference type="AlphaFoldDB" id="A0A0P6VNW5"/>
<dbReference type="STRING" id="665126.ABB55_12475"/>
<reference evidence="6 7" key="2">
    <citation type="submission" date="2015-10" db="EMBL/GenBank/DDBJ databases">
        <title>Draft Genome Sequence of Prosthecomicrobium hirschii ATCC 27832.</title>
        <authorList>
            <person name="Daniel J."/>
            <person name="Givan S.A."/>
            <person name="Brun Y.V."/>
            <person name="Brown P.J."/>
        </authorList>
    </citation>
    <scope>NUCLEOTIDE SEQUENCE [LARGE SCALE GENOMIC DNA]</scope>
    <source>
        <strain evidence="6 7">16</strain>
    </source>
</reference>
<organism evidence="6 7">
    <name type="scientific">Prosthecodimorpha hirschii</name>
    <dbReference type="NCBI Taxonomy" id="665126"/>
    <lineage>
        <taxon>Bacteria</taxon>
        <taxon>Pseudomonadati</taxon>
        <taxon>Pseudomonadota</taxon>
        <taxon>Alphaproteobacteria</taxon>
        <taxon>Hyphomicrobiales</taxon>
        <taxon>Ancalomicrobiaceae</taxon>
        <taxon>Prosthecodimorpha</taxon>
    </lineage>
</organism>
<accession>A0A0P6VNW5</accession>
<dbReference type="PRINTS" id="PR00039">
    <property type="entry name" value="HTHLYSR"/>
</dbReference>
<dbReference type="InterPro" id="IPR050950">
    <property type="entry name" value="HTH-type_LysR_regulators"/>
</dbReference>
<dbReference type="EMBL" id="LJYW01000001">
    <property type="protein sequence ID" value="KPL52930.1"/>
    <property type="molecule type" value="Genomic_DNA"/>
</dbReference>
<dbReference type="Gene3D" id="1.10.10.10">
    <property type="entry name" value="Winged helix-like DNA-binding domain superfamily/Winged helix DNA-binding domain"/>
    <property type="match status" value="1"/>
</dbReference>
<keyword evidence="2" id="KW-0805">Transcription regulation</keyword>
<name>A0A0P6VNW5_9HYPH</name>
<evidence type="ECO:0000256" key="2">
    <source>
        <dbReference type="ARBA" id="ARBA00023015"/>
    </source>
</evidence>
<dbReference type="InterPro" id="IPR005119">
    <property type="entry name" value="LysR_subst-bd"/>
</dbReference>
<dbReference type="SUPFAM" id="SSF53850">
    <property type="entry name" value="Periplasmic binding protein-like II"/>
    <property type="match status" value="1"/>
</dbReference>